<feature type="transmembrane region" description="Helical" evidence="1">
    <location>
        <begin position="448"/>
        <end position="469"/>
    </location>
</feature>
<dbReference type="InterPro" id="IPR035897">
    <property type="entry name" value="Toll_tir_struct_dom_sf"/>
</dbReference>
<feature type="transmembrane region" description="Helical" evidence="1">
    <location>
        <begin position="73"/>
        <end position="93"/>
    </location>
</feature>
<feature type="transmembrane region" description="Helical" evidence="1">
    <location>
        <begin position="239"/>
        <end position="258"/>
    </location>
</feature>
<organism evidence="2 3">
    <name type="scientific">Symbiodinium natans</name>
    <dbReference type="NCBI Taxonomy" id="878477"/>
    <lineage>
        <taxon>Eukaryota</taxon>
        <taxon>Sar</taxon>
        <taxon>Alveolata</taxon>
        <taxon>Dinophyceae</taxon>
        <taxon>Suessiales</taxon>
        <taxon>Symbiodiniaceae</taxon>
        <taxon>Symbiodinium</taxon>
    </lineage>
</organism>
<comment type="caution">
    <text evidence="2">The sequence shown here is derived from an EMBL/GenBank/DDBJ whole genome shotgun (WGS) entry which is preliminary data.</text>
</comment>
<dbReference type="SUPFAM" id="SSF52200">
    <property type="entry name" value="Toll/Interleukin receptor TIR domain"/>
    <property type="match status" value="1"/>
</dbReference>
<dbReference type="Gene3D" id="3.40.50.10140">
    <property type="entry name" value="Toll/interleukin-1 receptor homology (TIR) domain"/>
    <property type="match status" value="1"/>
</dbReference>
<gene>
    <name evidence="2" type="ORF">SNAT2548_LOCUS33391</name>
</gene>
<name>A0A812ULL7_9DINO</name>
<feature type="transmembrane region" description="Helical" evidence="1">
    <location>
        <begin position="338"/>
        <end position="356"/>
    </location>
</feature>
<evidence type="ECO:0008006" key="4">
    <source>
        <dbReference type="Google" id="ProtNLM"/>
    </source>
</evidence>
<proteinExistence type="predicted"/>
<evidence type="ECO:0000256" key="1">
    <source>
        <dbReference type="SAM" id="Phobius"/>
    </source>
</evidence>
<feature type="transmembrane region" description="Helical" evidence="1">
    <location>
        <begin position="114"/>
        <end position="135"/>
    </location>
</feature>
<sequence length="480" mass="53763">MQLQKPELLRAVPAWRVLRNFGRVLRDSSVNSRKLRALFLLSAKVPFIKEFWSHSWHGRQSMKIWLLLMLKNGLPAVCVGTFAAFLAAGLSYLEILPGWYKAPRIQSPGFSGEFRYSCWALFSGVVASLLTLLLWRSGDRVFLDRVCIHQGDDVLKAQAILHLGAFLKSSKTLVVVWDATYLSRLWCVFELAAFLHSHKDDVQAKLVIKPIVVAPLMFIMMTGGVLSFAFELILPSNGLVLIVQAVYTLGLSLLATYVQEHFWHEVFTAEQQFRAFRWQEVTCACCSTGHLTADGQRILCDRVILEQCIVQWFGSVEALEALVRTSTRDTFLQQATRGFPFGYLWLLGGGSFILWGQADHVAARAHGGAHWHATSVLITTVAWFLWVSPSAYLVFGRIARWMQKKQGAKLSAPSYCTVKFAGYSASVVSTFLPSLWQWWLYSTLLDPVLAALAFAGTSLVFAILAYGLFANPQTQRNPSG</sequence>
<feature type="transmembrane region" description="Helical" evidence="1">
    <location>
        <begin position="416"/>
        <end position="436"/>
    </location>
</feature>
<dbReference type="Proteomes" id="UP000604046">
    <property type="component" value="Unassembled WGS sequence"/>
</dbReference>
<keyword evidence="1" id="KW-0812">Transmembrane</keyword>
<keyword evidence="1" id="KW-0472">Membrane</keyword>
<protein>
    <recommendedName>
        <fullName evidence="4">TIR domain-containing protein</fullName>
    </recommendedName>
</protein>
<evidence type="ECO:0000313" key="2">
    <source>
        <dbReference type="EMBL" id="CAE7585689.1"/>
    </source>
</evidence>
<dbReference type="OrthoDB" id="407306at2759"/>
<feature type="transmembrane region" description="Helical" evidence="1">
    <location>
        <begin position="376"/>
        <end position="395"/>
    </location>
</feature>
<keyword evidence="3" id="KW-1185">Reference proteome</keyword>
<keyword evidence="1" id="KW-1133">Transmembrane helix</keyword>
<accession>A0A812ULL7</accession>
<feature type="transmembrane region" description="Helical" evidence="1">
    <location>
        <begin position="207"/>
        <end position="233"/>
    </location>
</feature>
<dbReference type="AlphaFoldDB" id="A0A812ULL7"/>
<evidence type="ECO:0000313" key="3">
    <source>
        <dbReference type="Proteomes" id="UP000604046"/>
    </source>
</evidence>
<dbReference type="EMBL" id="CAJNDS010002755">
    <property type="protein sequence ID" value="CAE7585689.1"/>
    <property type="molecule type" value="Genomic_DNA"/>
</dbReference>
<reference evidence="2" key="1">
    <citation type="submission" date="2021-02" db="EMBL/GenBank/DDBJ databases">
        <authorList>
            <person name="Dougan E. K."/>
            <person name="Rhodes N."/>
            <person name="Thang M."/>
            <person name="Chan C."/>
        </authorList>
    </citation>
    <scope>NUCLEOTIDE SEQUENCE</scope>
</reference>